<dbReference type="GeneID" id="112463489"/>
<protein>
    <submittedName>
        <fullName evidence="2">Uncharacterized protein LOC112463489</fullName>
    </submittedName>
</protein>
<evidence type="ECO:0000313" key="2">
    <source>
        <dbReference type="RefSeq" id="XP_024885679.1"/>
    </source>
</evidence>
<dbReference type="OrthoDB" id="7616265at2759"/>
<dbReference type="RefSeq" id="XP_024885679.1">
    <property type="nucleotide sequence ID" value="XM_025029911.1"/>
</dbReference>
<organism evidence="1 2">
    <name type="scientific">Temnothorax curvispinosus</name>
    <dbReference type="NCBI Taxonomy" id="300111"/>
    <lineage>
        <taxon>Eukaryota</taxon>
        <taxon>Metazoa</taxon>
        <taxon>Ecdysozoa</taxon>
        <taxon>Arthropoda</taxon>
        <taxon>Hexapoda</taxon>
        <taxon>Insecta</taxon>
        <taxon>Pterygota</taxon>
        <taxon>Neoptera</taxon>
        <taxon>Endopterygota</taxon>
        <taxon>Hymenoptera</taxon>
        <taxon>Apocrita</taxon>
        <taxon>Aculeata</taxon>
        <taxon>Formicoidea</taxon>
        <taxon>Formicidae</taxon>
        <taxon>Myrmicinae</taxon>
        <taxon>Temnothorax</taxon>
    </lineage>
</organism>
<name>A0A6J1QT44_9HYME</name>
<proteinExistence type="predicted"/>
<keyword evidence="1" id="KW-1185">Reference proteome</keyword>
<sequence length="123" mass="13204">MANSLARLLPNLGGAGGHVRRLYAMTGTVMHSDAMHSVLLYGAPIWADKVSNSPALLRQLVGVQRLVAQRASRAFRTVSHAGATALSGIPPINLLAKSHARTYRRMQEVKNLGGVFYPGRGQC</sequence>
<gene>
    <name evidence="2" type="primary">LOC112463489</name>
</gene>
<reference evidence="2" key="1">
    <citation type="submission" date="2025-08" db="UniProtKB">
        <authorList>
            <consortium name="RefSeq"/>
        </authorList>
    </citation>
    <scope>IDENTIFICATION</scope>
    <source>
        <tissue evidence="2">Whole body</tissue>
    </source>
</reference>
<dbReference type="AlphaFoldDB" id="A0A6J1QT44"/>
<dbReference type="Proteomes" id="UP000504618">
    <property type="component" value="Unplaced"/>
</dbReference>
<evidence type="ECO:0000313" key="1">
    <source>
        <dbReference type="Proteomes" id="UP000504618"/>
    </source>
</evidence>
<accession>A0A6J1QT44</accession>